<evidence type="ECO:0000256" key="4">
    <source>
        <dbReference type="SAM" id="MobiDB-lite"/>
    </source>
</evidence>
<evidence type="ECO:0000256" key="1">
    <source>
        <dbReference type="ARBA" id="ARBA00023015"/>
    </source>
</evidence>
<dbReference type="SUPFAM" id="SSF46785">
    <property type="entry name" value="Winged helix' DNA-binding domain"/>
    <property type="match status" value="1"/>
</dbReference>
<dbReference type="OrthoDB" id="3400172at2"/>
<feature type="compositionally biased region" description="Pro residues" evidence="4">
    <location>
        <begin position="159"/>
        <end position="168"/>
    </location>
</feature>
<dbReference type="PRINTS" id="PR00778">
    <property type="entry name" value="HTHARSR"/>
</dbReference>
<organism evidence="6 7">
    <name type="scientific">Corynebacterium doosanense CAU 212 = DSM 45436</name>
    <dbReference type="NCBI Taxonomy" id="558173"/>
    <lineage>
        <taxon>Bacteria</taxon>
        <taxon>Bacillati</taxon>
        <taxon>Actinomycetota</taxon>
        <taxon>Actinomycetes</taxon>
        <taxon>Mycobacteriales</taxon>
        <taxon>Corynebacteriaceae</taxon>
        <taxon>Corynebacterium</taxon>
    </lineage>
</organism>
<keyword evidence="1" id="KW-0805">Transcription regulation</keyword>
<dbReference type="InterPro" id="IPR051011">
    <property type="entry name" value="Metal_resp_trans_reg"/>
</dbReference>
<keyword evidence="3" id="KW-0804">Transcription</keyword>
<gene>
    <name evidence="6" type="ORF">CDOO_10095</name>
</gene>
<evidence type="ECO:0000313" key="7">
    <source>
        <dbReference type="Proteomes" id="UP000029914"/>
    </source>
</evidence>
<dbReference type="InterPro" id="IPR036388">
    <property type="entry name" value="WH-like_DNA-bd_sf"/>
</dbReference>
<proteinExistence type="predicted"/>
<dbReference type="EMBL" id="CP006764">
    <property type="protein sequence ID" value="AIT61576.1"/>
    <property type="molecule type" value="Genomic_DNA"/>
</dbReference>
<dbReference type="InterPro" id="IPR036390">
    <property type="entry name" value="WH_DNA-bd_sf"/>
</dbReference>
<feature type="domain" description="HTH arsR-type" evidence="5">
    <location>
        <begin position="6"/>
        <end position="100"/>
    </location>
</feature>
<name>A0A097IHG8_9CORY</name>
<dbReference type="InterPro" id="IPR001845">
    <property type="entry name" value="HTH_ArsR_DNA-bd_dom"/>
</dbReference>
<dbReference type="PANTHER" id="PTHR43132:SF2">
    <property type="entry name" value="ARSENICAL RESISTANCE OPERON REPRESSOR ARSR-RELATED"/>
    <property type="match status" value="1"/>
</dbReference>
<dbReference type="STRING" id="558173.CDOO_10095"/>
<dbReference type="GO" id="GO:0003700">
    <property type="term" value="F:DNA-binding transcription factor activity"/>
    <property type="evidence" value="ECO:0007669"/>
    <property type="project" value="InterPro"/>
</dbReference>
<dbReference type="CDD" id="cd00090">
    <property type="entry name" value="HTH_ARSR"/>
    <property type="match status" value="1"/>
</dbReference>
<dbReference type="KEGG" id="cdo:CDOO_10095"/>
<evidence type="ECO:0000259" key="5">
    <source>
        <dbReference type="PROSITE" id="PS50987"/>
    </source>
</evidence>
<dbReference type="SMART" id="SM00418">
    <property type="entry name" value="HTH_ARSR"/>
    <property type="match status" value="1"/>
</dbReference>
<evidence type="ECO:0000256" key="3">
    <source>
        <dbReference type="ARBA" id="ARBA00023163"/>
    </source>
</evidence>
<dbReference type="Gene3D" id="1.10.10.10">
    <property type="entry name" value="Winged helix-like DNA-binding domain superfamily/Winged helix DNA-binding domain"/>
    <property type="match status" value="1"/>
</dbReference>
<feature type="compositionally biased region" description="Polar residues" evidence="4">
    <location>
        <begin position="112"/>
        <end position="133"/>
    </location>
</feature>
<dbReference type="PROSITE" id="PS50987">
    <property type="entry name" value="HTH_ARSR_2"/>
    <property type="match status" value="1"/>
</dbReference>
<dbReference type="Proteomes" id="UP000029914">
    <property type="component" value="Chromosome"/>
</dbReference>
<reference evidence="6 7" key="1">
    <citation type="submission" date="2013-09" db="EMBL/GenBank/DDBJ databases">
        <title>Complete genome sequence of Corynebacterium doosanense CAU 212(T) (=DSM 45436(T)), isolated from activated sludge.</title>
        <authorList>
            <person name="Schaffert L."/>
            <person name="Albersmeier A."/>
            <person name="Kalinowski J."/>
            <person name="Ruckert C."/>
        </authorList>
    </citation>
    <scope>NUCLEOTIDE SEQUENCE [LARGE SCALE GENOMIC DNA]</scope>
    <source>
        <strain evidence="6 7">CAU 212</strain>
    </source>
</reference>
<protein>
    <submittedName>
        <fullName evidence="6">Transcriptional regulator</fullName>
    </submittedName>
</protein>
<dbReference type="AlphaFoldDB" id="A0A097IHG8"/>
<evidence type="ECO:0000256" key="2">
    <source>
        <dbReference type="ARBA" id="ARBA00023125"/>
    </source>
</evidence>
<dbReference type="RefSeq" id="WP_018020736.1">
    <property type="nucleotide sequence ID" value="NZ_AQUX01000001.1"/>
</dbReference>
<dbReference type="NCBIfam" id="NF033788">
    <property type="entry name" value="HTH_metalloreg"/>
    <property type="match status" value="1"/>
</dbReference>
<dbReference type="GO" id="GO:0003677">
    <property type="term" value="F:DNA binding"/>
    <property type="evidence" value="ECO:0007669"/>
    <property type="project" value="UniProtKB-KW"/>
</dbReference>
<dbReference type="Pfam" id="PF01022">
    <property type="entry name" value="HTH_5"/>
    <property type="match status" value="1"/>
</dbReference>
<accession>A0A097IHG8</accession>
<dbReference type="PANTHER" id="PTHR43132">
    <property type="entry name" value="ARSENICAL RESISTANCE OPERON REPRESSOR ARSR-RELATED"/>
    <property type="match status" value="1"/>
</dbReference>
<feature type="region of interest" description="Disordered" evidence="4">
    <location>
        <begin position="107"/>
        <end position="168"/>
    </location>
</feature>
<dbReference type="InterPro" id="IPR011991">
    <property type="entry name" value="ArsR-like_HTH"/>
</dbReference>
<keyword evidence="2" id="KW-0238">DNA-binding</keyword>
<evidence type="ECO:0000313" key="6">
    <source>
        <dbReference type="EMBL" id="AIT61576.1"/>
    </source>
</evidence>
<dbReference type="eggNOG" id="COG0640">
    <property type="taxonomic scope" value="Bacteria"/>
</dbReference>
<keyword evidence="7" id="KW-1185">Reference proteome</keyword>
<dbReference type="HOGENOM" id="CLU_142742_0_0_11"/>
<sequence>MSEPNPGTAAIECAALVISALDSEQRLQIILKLAERDHVVHELVAALGKSQPLISQHLRVLKRVGLVTSTRAGREVAYHLAVREAADIIDLANRVGVTAAAGTVDELDARRSSPSHQVDNSDNEQVSAVTDESATGGKAAIAGRASDDTLDMPGLIPELPTPPIPRIR</sequence>